<dbReference type="PROSITE" id="PS50023">
    <property type="entry name" value="LIM_DOMAIN_2"/>
    <property type="match status" value="1"/>
</dbReference>
<evidence type="ECO:0000259" key="6">
    <source>
        <dbReference type="PROSITE" id="PS50023"/>
    </source>
</evidence>
<dbReference type="CDD" id="cd08368">
    <property type="entry name" value="LIM"/>
    <property type="match status" value="1"/>
</dbReference>
<feature type="transmembrane region" description="Helical" evidence="5">
    <location>
        <begin position="12"/>
        <end position="39"/>
    </location>
</feature>
<dbReference type="AlphaFoldDB" id="K2NSP0"/>
<evidence type="ECO:0000256" key="3">
    <source>
        <dbReference type="PROSITE-ProRule" id="PRU00125"/>
    </source>
</evidence>
<dbReference type="Pfam" id="PF00412">
    <property type="entry name" value="LIM"/>
    <property type="match status" value="1"/>
</dbReference>
<dbReference type="InterPro" id="IPR001781">
    <property type="entry name" value="Znf_LIM"/>
</dbReference>
<evidence type="ECO:0000313" key="8">
    <source>
        <dbReference type="Proteomes" id="UP000007350"/>
    </source>
</evidence>
<dbReference type="Gene3D" id="2.10.110.10">
    <property type="entry name" value="Cysteine Rich Protein"/>
    <property type="match status" value="1"/>
</dbReference>
<evidence type="ECO:0000256" key="4">
    <source>
        <dbReference type="SAM" id="MobiDB-lite"/>
    </source>
</evidence>
<keyword evidence="8" id="KW-1185">Reference proteome</keyword>
<feature type="compositionally biased region" description="Basic residues" evidence="4">
    <location>
        <begin position="128"/>
        <end position="138"/>
    </location>
</feature>
<evidence type="ECO:0000256" key="2">
    <source>
        <dbReference type="ARBA" id="ARBA00022833"/>
    </source>
</evidence>
<reference evidence="7 8" key="1">
    <citation type="journal article" date="2012" name="BMC Genomics">
        <title>Comparative genomic analysis of human infective Trypanosoma cruzi lineages with the bat-restricted subspecies T. cruzi marinkellei.</title>
        <authorList>
            <person name="Franzen O."/>
            <person name="Talavera-Lopez C."/>
            <person name="Ochaya S."/>
            <person name="Butler C.E."/>
            <person name="Messenger L.A."/>
            <person name="Lewis M.D."/>
            <person name="Llewellyn M.S."/>
            <person name="Marinkelle C.J."/>
            <person name="Tyler K.M."/>
            <person name="Miles M.A."/>
            <person name="Andersson B."/>
        </authorList>
    </citation>
    <scope>NUCLEOTIDE SEQUENCE [LARGE SCALE GENOMIC DNA]</scope>
    <source>
        <strain evidence="7 8">B7</strain>
    </source>
</reference>
<dbReference type="GO" id="GO:0046872">
    <property type="term" value="F:metal ion binding"/>
    <property type="evidence" value="ECO:0007669"/>
    <property type="project" value="UniProtKB-KW"/>
</dbReference>
<feature type="domain" description="LIM zinc-binding" evidence="6">
    <location>
        <begin position="180"/>
        <end position="253"/>
    </location>
</feature>
<keyword evidence="5" id="KW-0472">Membrane</keyword>
<keyword evidence="5" id="KW-0812">Transmembrane</keyword>
<dbReference type="OrthoDB" id="274660at2759"/>
<dbReference type="EMBL" id="AHKC01008055">
    <property type="protein sequence ID" value="EKF38001.1"/>
    <property type="molecule type" value="Genomic_DNA"/>
</dbReference>
<evidence type="ECO:0000256" key="1">
    <source>
        <dbReference type="ARBA" id="ARBA00022723"/>
    </source>
</evidence>
<keyword evidence="5" id="KW-1133">Transmembrane helix</keyword>
<evidence type="ECO:0000313" key="7">
    <source>
        <dbReference type="EMBL" id="EKF38001.1"/>
    </source>
</evidence>
<proteinExistence type="predicted"/>
<dbReference type="SMART" id="SM00132">
    <property type="entry name" value="LIM"/>
    <property type="match status" value="1"/>
</dbReference>
<keyword evidence="3" id="KW-0440">LIM domain</keyword>
<sequence>MSFVFPPPFLFLFIFYFYFLELFILHPFFLNLVACVYFLRAVLFSSGGRGGPPSSRASAHKCGPPACLCCPRTPKNSSFFCSCHSPSVTSGVSGGTEMLRRRLTFAAVFPAATAAHTTQREMHGKPTQSHKVRTQHSRRWWTQSKARHLTAMPHDECKSRPHFPAYNEDVDRPMLVPAGATCFNCEKPIDDRDVNSYVWIPAGNAAVPTTQGYFFHFKCFKCWKCKYRLMHNKFYSKDGKAWCVACALGRDIRVPTRRWHTSYVNTHRTGSRMSGHFFPRHQYQMAFLLDPNE</sequence>
<feature type="region of interest" description="Disordered" evidence="4">
    <location>
        <begin position="117"/>
        <end position="138"/>
    </location>
</feature>
<gene>
    <name evidence="7" type="ORF">MOQ_001799</name>
</gene>
<name>K2NSP0_TRYCR</name>
<keyword evidence="1 3" id="KW-0479">Metal-binding</keyword>
<keyword evidence="2 3" id="KW-0862">Zinc</keyword>
<evidence type="ECO:0000256" key="5">
    <source>
        <dbReference type="SAM" id="Phobius"/>
    </source>
</evidence>
<comment type="caution">
    <text evidence="7">The sequence shown here is derived from an EMBL/GenBank/DDBJ whole genome shotgun (WGS) entry which is preliminary data.</text>
</comment>
<dbReference type="Proteomes" id="UP000007350">
    <property type="component" value="Unassembled WGS sequence"/>
</dbReference>
<protein>
    <recommendedName>
        <fullName evidence="6">LIM zinc-binding domain-containing protein</fullName>
    </recommendedName>
</protein>
<accession>K2NSP0</accession>
<organism evidence="7 8">
    <name type="scientific">Trypanosoma cruzi marinkellei</name>
    <dbReference type="NCBI Taxonomy" id="85056"/>
    <lineage>
        <taxon>Eukaryota</taxon>
        <taxon>Discoba</taxon>
        <taxon>Euglenozoa</taxon>
        <taxon>Kinetoplastea</taxon>
        <taxon>Metakinetoplastina</taxon>
        <taxon>Trypanosomatida</taxon>
        <taxon>Trypanosomatidae</taxon>
        <taxon>Trypanosoma</taxon>
        <taxon>Schizotrypanum</taxon>
    </lineage>
</organism>